<protein>
    <submittedName>
        <fullName evidence="6">Lipoprotein</fullName>
    </submittedName>
</protein>
<dbReference type="Proteomes" id="UP000626210">
    <property type="component" value="Unassembled WGS sequence"/>
</dbReference>
<evidence type="ECO:0000313" key="6">
    <source>
        <dbReference type="EMBL" id="GHC95214.1"/>
    </source>
</evidence>
<keyword evidence="7" id="KW-1185">Reference proteome</keyword>
<sequence>MELHWMASRRACLLGAAWGSTWLLAACAAPPAPPPAPAPSREEQLRALGFRPTDEGWELSIAGRMLFDSDSDVLDAEGQATAERLGSQLAQLQITRVRIEGHSDSTGSQAYNLGLSLRRAQAVQRAMVAAGLRDADIQTVGLGKAAPVNDNRTPEQRQQNRRVAIVLPAQ</sequence>
<dbReference type="SUPFAM" id="SSF103088">
    <property type="entry name" value="OmpA-like"/>
    <property type="match status" value="1"/>
</dbReference>
<comment type="caution">
    <text evidence="6">The sequence shown here is derived from an EMBL/GenBank/DDBJ whole genome shotgun (WGS) entry which is preliminary data.</text>
</comment>
<reference evidence="7" key="1">
    <citation type="journal article" date="2019" name="Int. J. Syst. Evol. Microbiol.">
        <title>The Global Catalogue of Microorganisms (GCM) 10K type strain sequencing project: providing services to taxonomists for standard genome sequencing and annotation.</title>
        <authorList>
            <consortium name="The Broad Institute Genomics Platform"/>
            <consortium name="The Broad Institute Genome Sequencing Center for Infectious Disease"/>
            <person name="Wu L."/>
            <person name="Ma J."/>
        </authorList>
    </citation>
    <scope>NUCLEOTIDE SEQUENCE [LARGE SCALE GENOMIC DNA]</scope>
    <source>
        <strain evidence="7">KCTC 23314</strain>
    </source>
</reference>
<keyword evidence="2 3" id="KW-0472">Membrane</keyword>
<evidence type="ECO:0000256" key="1">
    <source>
        <dbReference type="ARBA" id="ARBA00004442"/>
    </source>
</evidence>
<dbReference type="Gene3D" id="3.30.1330.60">
    <property type="entry name" value="OmpA-like domain"/>
    <property type="match status" value="1"/>
</dbReference>
<dbReference type="PANTHER" id="PTHR30329:SF17">
    <property type="entry name" value="LIPOPROTEIN YFIB-RELATED"/>
    <property type="match status" value="1"/>
</dbReference>
<dbReference type="RefSeq" id="WP_189689402.1">
    <property type="nucleotide sequence ID" value="NZ_BMYK01000020.1"/>
</dbReference>
<dbReference type="InterPro" id="IPR036737">
    <property type="entry name" value="OmpA-like_sf"/>
</dbReference>
<dbReference type="EMBL" id="BMYK01000020">
    <property type="protein sequence ID" value="GHC95214.1"/>
    <property type="molecule type" value="Genomic_DNA"/>
</dbReference>
<keyword evidence="4" id="KW-0732">Signal</keyword>
<evidence type="ECO:0000256" key="3">
    <source>
        <dbReference type="PROSITE-ProRule" id="PRU00473"/>
    </source>
</evidence>
<evidence type="ECO:0000256" key="4">
    <source>
        <dbReference type="SAM" id="SignalP"/>
    </source>
</evidence>
<dbReference type="PRINTS" id="PR01023">
    <property type="entry name" value="NAFLGMOTY"/>
</dbReference>
<feature type="domain" description="OmpA-like" evidence="5">
    <location>
        <begin position="55"/>
        <end position="170"/>
    </location>
</feature>
<dbReference type="CDD" id="cd07185">
    <property type="entry name" value="OmpA_C-like"/>
    <property type="match status" value="1"/>
</dbReference>
<dbReference type="PROSITE" id="PS51123">
    <property type="entry name" value="OMPA_2"/>
    <property type="match status" value="1"/>
</dbReference>
<name>A0ABQ3G8H5_9BURK</name>
<dbReference type="PRINTS" id="PR01021">
    <property type="entry name" value="OMPADOMAIN"/>
</dbReference>
<dbReference type="PANTHER" id="PTHR30329">
    <property type="entry name" value="STATOR ELEMENT OF FLAGELLAR MOTOR COMPLEX"/>
    <property type="match status" value="1"/>
</dbReference>
<comment type="subcellular location">
    <subcellularLocation>
        <location evidence="1">Cell outer membrane</location>
    </subcellularLocation>
</comment>
<evidence type="ECO:0000313" key="7">
    <source>
        <dbReference type="Proteomes" id="UP000626210"/>
    </source>
</evidence>
<dbReference type="InterPro" id="IPR006665">
    <property type="entry name" value="OmpA-like"/>
</dbReference>
<gene>
    <name evidence="6" type="ORF">GCM10007320_47960</name>
</gene>
<dbReference type="Pfam" id="PF00691">
    <property type="entry name" value="OmpA"/>
    <property type="match status" value="1"/>
</dbReference>
<evidence type="ECO:0000259" key="5">
    <source>
        <dbReference type="PROSITE" id="PS51123"/>
    </source>
</evidence>
<organism evidence="6 7">
    <name type="scientific">Pseudorhodoferax aquiterrae</name>
    <dbReference type="NCBI Taxonomy" id="747304"/>
    <lineage>
        <taxon>Bacteria</taxon>
        <taxon>Pseudomonadati</taxon>
        <taxon>Pseudomonadota</taxon>
        <taxon>Betaproteobacteria</taxon>
        <taxon>Burkholderiales</taxon>
        <taxon>Comamonadaceae</taxon>
    </lineage>
</organism>
<keyword evidence="6" id="KW-0449">Lipoprotein</keyword>
<dbReference type="InterPro" id="IPR050330">
    <property type="entry name" value="Bact_OuterMem_StrucFunc"/>
</dbReference>
<accession>A0ABQ3G8H5</accession>
<dbReference type="InterPro" id="IPR006664">
    <property type="entry name" value="OMP_bac"/>
</dbReference>
<evidence type="ECO:0000256" key="2">
    <source>
        <dbReference type="ARBA" id="ARBA00023136"/>
    </source>
</evidence>
<feature type="chain" id="PRO_5046180533" evidence="4">
    <location>
        <begin position="29"/>
        <end position="170"/>
    </location>
</feature>
<proteinExistence type="predicted"/>
<feature type="signal peptide" evidence="4">
    <location>
        <begin position="1"/>
        <end position="28"/>
    </location>
</feature>